<dbReference type="Proteomes" id="UP000015106">
    <property type="component" value="Chromosome 7"/>
</dbReference>
<sequence length="67" mass="7815">MARFMAQILAHNRHCSTLVYGIRRTPDMFNKFMEEKEPSPRHGALHQHHDQASPQAKIDSCAYYLQC</sequence>
<name>A0A8R7RBJ8_TRIUA</name>
<dbReference type="EnsemblPlants" id="TuG1812G0700006011.01.T01">
    <property type="protein sequence ID" value="TuG1812G0700006011.01.T01"/>
    <property type="gene ID" value="TuG1812G0700006011.01"/>
</dbReference>
<proteinExistence type="predicted"/>
<accession>A0A8R7RBJ8</accession>
<dbReference type="Gramene" id="TuG1812G0700006011.01.T01">
    <property type="protein sequence ID" value="TuG1812G0700006011.01.T01"/>
    <property type="gene ID" value="TuG1812G0700006011.01"/>
</dbReference>
<evidence type="ECO:0000313" key="2">
    <source>
        <dbReference type="Proteomes" id="UP000015106"/>
    </source>
</evidence>
<dbReference type="AlphaFoldDB" id="A0A8R7RBJ8"/>
<reference evidence="1" key="3">
    <citation type="submission" date="2022-06" db="UniProtKB">
        <authorList>
            <consortium name="EnsemblPlants"/>
        </authorList>
    </citation>
    <scope>IDENTIFICATION</scope>
</reference>
<evidence type="ECO:0000313" key="1">
    <source>
        <dbReference type="EnsemblPlants" id="TuG1812G0700006011.01.T01"/>
    </source>
</evidence>
<reference evidence="2" key="1">
    <citation type="journal article" date="2013" name="Nature">
        <title>Draft genome of the wheat A-genome progenitor Triticum urartu.</title>
        <authorList>
            <person name="Ling H.Q."/>
            <person name="Zhao S."/>
            <person name="Liu D."/>
            <person name="Wang J."/>
            <person name="Sun H."/>
            <person name="Zhang C."/>
            <person name="Fan H."/>
            <person name="Li D."/>
            <person name="Dong L."/>
            <person name="Tao Y."/>
            <person name="Gao C."/>
            <person name="Wu H."/>
            <person name="Li Y."/>
            <person name="Cui Y."/>
            <person name="Guo X."/>
            <person name="Zheng S."/>
            <person name="Wang B."/>
            <person name="Yu K."/>
            <person name="Liang Q."/>
            <person name="Yang W."/>
            <person name="Lou X."/>
            <person name="Chen J."/>
            <person name="Feng M."/>
            <person name="Jian J."/>
            <person name="Zhang X."/>
            <person name="Luo G."/>
            <person name="Jiang Y."/>
            <person name="Liu J."/>
            <person name="Wang Z."/>
            <person name="Sha Y."/>
            <person name="Zhang B."/>
            <person name="Wu H."/>
            <person name="Tang D."/>
            <person name="Shen Q."/>
            <person name="Xue P."/>
            <person name="Zou S."/>
            <person name="Wang X."/>
            <person name="Liu X."/>
            <person name="Wang F."/>
            <person name="Yang Y."/>
            <person name="An X."/>
            <person name="Dong Z."/>
            <person name="Zhang K."/>
            <person name="Zhang X."/>
            <person name="Luo M.C."/>
            <person name="Dvorak J."/>
            <person name="Tong Y."/>
            <person name="Wang J."/>
            <person name="Yang H."/>
            <person name="Li Z."/>
            <person name="Wang D."/>
            <person name="Zhang A."/>
            <person name="Wang J."/>
        </authorList>
    </citation>
    <scope>NUCLEOTIDE SEQUENCE</scope>
    <source>
        <strain evidence="2">cv. G1812</strain>
    </source>
</reference>
<organism evidence="1 2">
    <name type="scientific">Triticum urartu</name>
    <name type="common">Red wild einkorn</name>
    <name type="synonym">Crithodium urartu</name>
    <dbReference type="NCBI Taxonomy" id="4572"/>
    <lineage>
        <taxon>Eukaryota</taxon>
        <taxon>Viridiplantae</taxon>
        <taxon>Streptophyta</taxon>
        <taxon>Embryophyta</taxon>
        <taxon>Tracheophyta</taxon>
        <taxon>Spermatophyta</taxon>
        <taxon>Magnoliopsida</taxon>
        <taxon>Liliopsida</taxon>
        <taxon>Poales</taxon>
        <taxon>Poaceae</taxon>
        <taxon>BOP clade</taxon>
        <taxon>Pooideae</taxon>
        <taxon>Triticodae</taxon>
        <taxon>Triticeae</taxon>
        <taxon>Triticinae</taxon>
        <taxon>Triticum</taxon>
    </lineage>
</organism>
<keyword evidence="2" id="KW-1185">Reference proteome</keyword>
<reference evidence="1" key="2">
    <citation type="submission" date="2018-03" db="EMBL/GenBank/DDBJ databases">
        <title>The Triticum urartu genome reveals the dynamic nature of wheat genome evolution.</title>
        <authorList>
            <person name="Ling H."/>
            <person name="Ma B."/>
            <person name="Shi X."/>
            <person name="Liu H."/>
            <person name="Dong L."/>
            <person name="Sun H."/>
            <person name="Cao Y."/>
            <person name="Gao Q."/>
            <person name="Zheng S."/>
            <person name="Li Y."/>
            <person name="Yu Y."/>
            <person name="Du H."/>
            <person name="Qi M."/>
            <person name="Li Y."/>
            <person name="Yu H."/>
            <person name="Cui Y."/>
            <person name="Wang N."/>
            <person name="Chen C."/>
            <person name="Wu H."/>
            <person name="Zhao Y."/>
            <person name="Zhang J."/>
            <person name="Li Y."/>
            <person name="Zhou W."/>
            <person name="Zhang B."/>
            <person name="Hu W."/>
            <person name="Eijk M."/>
            <person name="Tang J."/>
            <person name="Witsenboer H."/>
            <person name="Zhao S."/>
            <person name="Li Z."/>
            <person name="Zhang A."/>
            <person name="Wang D."/>
            <person name="Liang C."/>
        </authorList>
    </citation>
    <scope>NUCLEOTIDE SEQUENCE [LARGE SCALE GENOMIC DNA]</scope>
    <source>
        <strain evidence="1">cv. G1812</strain>
    </source>
</reference>
<protein>
    <submittedName>
        <fullName evidence="1">Uncharacterized protein</fullName>
    </submittedName>
</protein>